<evidence type="ECO:0000259" key="2">
    <source>
        <dbReference type="Pfam" id="PF00487"/>
    </source>
</evidence>
<feature type="domain" description="Fatty acid desaturase" evidence="2">
    <location>
        <begin position="79"/>
        <end position="348"/>
    </location>
</feature>
<dbReference type="PANTHER" id="PTHR19353:SF84">
    <property type="entry name" value="ACYL-COA DELTA-9-DESATURASE, DESB"/>
    <property type="match status" value="1"/>
</dbReference>
<reference evidence="3 4" key="1">
    <citation type="submission" date="2024-09" db="EMBL/GenBank/DDBJ databases">
        <title>Elucidation of the Bokeelamides from Bacteria Associated with Moon Snail Egg Collars.</title>
        <authorList>
            <person name="Campbell R."/>
            <person name="Piedl K."/>
            <person name="Mevers E."/>
        </authorList>
    </citation>
    <scope>NUCLEOTIDE SEQUENCE [LARGE SCALE GENOMIC DNA]</scope>
    <source>
        <strain evidence="3 4">EM133</strain>
    </source>
</reference>
<proteinExistence type="predicted"/>
<dbReference type="PANTHER" id="PTHR19353">
    <property type="entry name" value="FATTY ACID DESATURASE 2"/>
    <property type="match status" value="1"/>
</dbReference>
<evidence type="ECO:0000256" key="1">
    <source>
        <dbReference type="SAM" id="Phobius"/>
    </source>
</evidence>
<accession>A0ABW7MBZ0</accession>
<dbReference type="EMBL" id="JBHEGD010000001">
    <property type="protein sequence ID" value="MFH6599117.1"/>
    <property type="molecule type" value="Genomic_DNA"/>
</dbReference>
<dbReference type="RefSeq" id="WP_395272823.1">
    <property type="nucleotide sequence ID" value="NZ_JBHEGD010000001.1"/>
</dbReference>
<protein>
    <submittedName>
        <fullName evidence="3">Fatty acid desaturase</fullName>
    </submittedName>
</protein>
<evidence type="ECO:0000313" key="3">
    <source>
        <dbReference type="EMBL" id="MFH6599117.1"/>
    </source>
</evidence>
<dbReference type="InterPro" id="IPR012171">
    <property type="entry name" value="Fatty_acid_desaturase"/>
</dbReference>
<evidence type="ECO:0000313" key="4">
    <source>
        <dbReference type="Proteomes" id="UP001609932"/>
    </source>
</evidence>
<keyword evidence="1" id="KW-1133">Transmembrane helix</keyword>
<keyword evidence="1" id="KW-0472">Membrane</keyword>
<dbReference type="Proteomes" id="UP001609932">
    <property type="component" value="Unassembled WGS sequence"/>
</dbReference>
<dbReference type="CDD" id="cd03506">
    <property type="entry name" value="Delta6-FADS-like"/>
    <property type="match status" value="1"/>
</dbReference>
<dbReference type="Pfam" id="PF00487">
    <property type="entry name" value="FA_desaturase"/>
    <property type="match status" value="1"/>
</dbReference>
<sequence length="377" mass="43496">MCQCPAWGRGDRSVSVRQDRELSLAELEAFGQELDALRRRTLADLGEADARYIRRVRSVVRLCCWSGRALLMFGWFPPTWLLGTLLLGLGKILENMELGHNVMHGQYDWMNDPELAGRHYEWDIVGPADFWRHTHNHVHHTYTNVLGMDDDVGYGVVRLFPEQRWKPFYCWQPLWVTLQALLFQYAVAIQHLRLDKLVKGRISAQEVRPLARQFGTKLMRQWGKDYLLFPLLALLLGANALAVLTGNLLANLLRNLWTFLVIFCGHFTEQAAVFPPEVLEGETRGHWYLRQLRGSSNLSGGPLLHILTGNLSHQIEHHLFPDLPARRYAELAREVRLICVRYGQHYNCGSLWAQFATVLRRIWIYRLPPAAMSDPQA</sequence>
<feature type="transmembrane region" description="Helical" evidence="1">
    <location>
        <begin position="226"/>
        <end position="250"/>
    </location>
</feature>
<organism evidence="3 4">
    <name type="scientific">Ectopseudomonas khazarica</name>
    <dbReference type="NCBI Taxonomy" id="2502979"/>
    <lineage>
        <taxon>Bacteria</taxon>
        <taxon>Pseudomonadati</taxon>
        <taxon>Pseudomonadota</taxon>
        <taxon>Gammaproteobacteria</taxon>
        <taxon>Pseudomonadales</taxon>
        <taxon>Pseudomonadaceae</taxon>
        <taxon>Ectopseudomonas</taxon>
    </lineage>
</organism>
<keyword evidence="4" id="KW-1185">Reference proteome</keyword>
<keyword evidence="1" id="KW-0812">Transmembrane</keyword>
<gene>
    <name evidence="3" type="ORF">ACEVAQ_10415</name>
</gene>
<dbReference type="InterPro" id="IPR005804">
    <property type="entry name" value="FA_desaturase_dom"/>
</dbReference>
<name>A0ABW7MBZ0_9GAMM</name>
<comment type="caution">
    <text evidence="3">The sequence shown here is derived from an EMBL/GenBank/DDBJ whole genome shotgun (WGS) entry which is preliminary data.</text>
</comment>